<dbReference type="Proteomes" id="UP000762676">
    <property type="component" value="Unassembled WGS sequence"/>
</dbReference>
<sequence length="120" mass="13607">MNWGGGVLVLGWREEIGTRLCKKGANGKCKKEKYGDDEKEKKEYNGNGGGGDDDDDDNDDDEGEEEDEEKHNNQRLVLQDGVAREISFHHLLWSLKLSSDIMTMHLHTAREVSRVLTSFQ</sequence>
<dbReference type="EMBL" id="BMAT01007981">
    <property type="protein sequence ID" value="GFR75785.1"/>
    <property type="molecule type" value="Genomic_DNA"/>
</dbReference>
<keyword evidence="3" id="KW-1185">Reference proteome</keyword>
<reference evidence="2 3" key="1">
    <citation type="journal article" date="2021" name="Elife">
        <title>Chloroplast acquisition without the gene transfer in kleptoplastic sea slugs, Plakobranchus ocellatus.</title>
        <authorList>
            <person name="Maeda T."/>
            <person name="Takahashi S."/>
            <person name="Yoshida T."/>
            <person name="Shimamura S."/>
            <person name="Takaki Y."/>
            <person name="Nagai Y."/>
            <person name="Toyoda A."/>
            <person name="Suzuki Y."/>
            <person name="Arimoto A."/>
            <person name="Ishii H."/>
            <person name="Satoh N."/>
            <person name="Nishiyama T."/>
            <person name="Hasebe M."/>
            <person name="Maruyama T."/>
            <person name="Minagawa J."/>
            <person name="Obokata J."/>
            <person name="Shigenobu S."/>
        </authorList>
    </citation>
    <scope>NUCLEOTIDE SEQUENCE [LARGE SCALE GENOMIC DNA]</scope>
</reference>
<proteinExistence type="predicted"/>
<protein>
    <submittedName>
        <fullName evidence="2">Uncharacterized protein</fullName>
    </submittedName>
</protein>
<organism evidence="2 3">
    <name type="scientific">Elysia marginata</name>
    <dbReference type="NCBI Taxonomy" id="1093978"/>
    <lineage>
        <taxon>Eukaryota</taxon>
        <taxon>Metazoa</taxon>
        <taxon>Spiralia</taxon>
        <taxon>Lophotrochozoa</taxon>
        <taxon>Mollusca</taxon>
        <taxon>Gastropoda</taxon>
        <taxon>Heterobranchia</taxon>
        <taxon>Euthyneura</taxon>
        <taxon>Panpulmonata</taxon>
        <taxon>Sacoglossa</taxon>
        <taxon>Placobranchoidea</taxon>
        <taxon>Plakobranchidae</taxon>
        <taxon>Elysia</taxon>
    </lineage>
</organism>
<accession>A0AAV4FU56</accession>
<name>A0AAV4FU56_9GAST</name>
<feature type="compositionally biased region" description="Acidic residues" evidence="1">
    <location>
        <begin position="51"/>
        <end position="68"/>
    </location>
</feature>
<evidence type="ECO:0000256" key="1">
    <source>
        <dbReference type="SAM" id="MobiDB-lite"/>
    </source>
</evidence>
<dbReference type="AlphaFoldDB" id="A0AAV4FU56"/>
<feature type="region of interest" description="Disordered" evidence="1">
    <location>
        <begin position="25"/>
        <end position="76"/>
    </location>
</feature>
<feature type="compositionally biased region" description="Basic and acidic residues" evidence="1">
    <location>
        <begin position="32"/>
        <end position="44"/>
    </location>
</feature>
<evidence type="ECO:0000313" key="2">
    <source>
        <dbReference type="EMBL" id="GFR75785.1"/>
    </source>
</evidence>
<comment type="caution">
    <text evidence="2">The sequence shown here is derived from an EMBL/GenBank/DDBJ whole genome shotgun (WGS) entry which is preliminary data.</text>
</comment>
<evidence type="ECO:0000313" key="3">
    <source>
        <dbReference type="Proteomes" id="UP000762676"/>
    </source>
</evidence>
<gene>
    <name evidence="2" type="ORF">ElyMa_003929300</name>
</gene>